<sequence>MTQISIPDAVSLNLFIPDKYDILVYGKPKTGKTEFAGTWSEAGDVLYIDSDKGILTLKSSPRIPDNLKQNIYFVPISDKAEDSNVKHPIGWITIKAIIESIQKTGAYSDIEPKTIVLDSLTTASDYALSYTLYINKHLGQQPTLPDWGRQMRELADLINEARAIPQINLICIAHEQYDRDELSGRTWCVPLLTGKLAHRIGMHFDEIYHSVIVESGQNRIYKLETKGSGLVTAGSRFDLPNPINSHYNEIKGLIQKLTRAVGTGQVQSSPGTVNKP</sequence>
<evidence type="ECO:0000313" key="1">
    <source>
        <dbReference type="EMBL" id="QJA59313.1"/>
    </source>
</evidence>
<dbReference type="InterPro" id="IPR027417">
    <property type="entry name" value="P-loop_NTPase"/>
</dbReference>
<organism evidence="1">
    <name type="scientific">viral metagenome</name>
    <dbReference type="NCBI Taxonomy" id="1070528"/>
    <lineage>
        <taxon>unclassified sequences</taxon>
        <taxon>metagenomes</taxon>
        <taxon>organismal metagenomes</taxon>
    </lineage>
</organism>
<name>A0A6M3IPH5_9ZZZZ</name>
<dbReference type="Gene3D" id="3.40.50.300">
    <property type="entry name" value="P-loop containing nucleotide triphosphate hydrolases"/>
    <property type="match status" value="1"/>
</dbReference>
<gene>
    <name evidence="1" type="ORF">MM415B01315_0022</name>
</gene>
<accession>A0A6M3IPH5</accession>
<dbReference type="SUPFAM" id="SSF52540">
    <property type="entry name" value="P-loop containing nucleoside triphosphate hydrolases"/>
    <property type="match status" value="1"/>
</dbReference>
<protein>
    <submittedName>
        <fullName evidence="1">Putative ATPase domain containing protein</fullName>
    </submittedName>
</protein>
<reference evidence="1" key="1">
    <citation type="submission" date="2020-03" db="EMBL/GenBank/DDBJ databases">
        <title>The deep terrestrial virosphere.</title>
        <authorList>
            <person name="Holmfeldt K."/>
            <person name="Nilsson E."/>
            <person name="Simone D."/>
            <person name="Lopez-Fernandez M."/>
            <person name="Wu X."/>
            <person name="de Brujin I."/>
            <person name="Lundin D."/>
            <person name="Andersson A."/>
            <person name="Bertilsson S."/>
            <person name="Dopson M."/>
        </authorList>
    </citation>
    <scope>NUCLEOTIDE SEQUENCE</scope>
    <source>
        <strain evidence="1">MM415B01315</strain>
    </source>
</reference>
<dbReference type="AlphaFoldDB" id="A0A6M3IPH5"/>
<dbReference type="Pfam" id="PF13479">
    <property type="entry name" value="AAA_24"/>
    <property type="match status" value="1"/>
</dbReference>
<dbReference type="EMBL" id="MT141364">
    <property type="protein sequence ID" value="QJA59313.1"/>
    <property type="molecule type" value="Genomic_DNA"/>
</dbReference>
<proteinExistence type="predicted"/>